<evidence type="ECO:0000313" key="2">
    <source>
        <dbReference type="Proteomes" id="UP000236291"/>
    </source>
</evidence>
<reference evidence="1 2" key="1">
    <citation type="journal article" date="2014" name="Am. J. Bot.">
        <title>Genome assembly and annotation for red clover (Trifolium pratense; Fabaceae).</title>
        <authorList>
            <person name="Istvanek J."/>
            <person name="Jaros M."/>
            <person name="Krenek A."/>
            <person name="Repkova J."/>
        </authorList>
    </citation>
    <scope>NUCLEOTIDE SEQUENCE [LARGE SCALE GENOMIC DNA]</scope>
    <source>
        <strain evidence="2">cv. Tatra</strain>
        <tissue evidence="1">Young leaves</tissue>
    </source>
</reference>
<proteinExistence type="predicted"/>
<accession>A0A2K3KHV0</accession>
<feature type="non-terminal residue" evidence="1">
    <location>
        <position position="33"/>
    </location>
</feature>
<dbReference type="Proteomes" id="UP000236291">
    <property type="component" value="Unassembled WGS sequence"/>
</dbReference>
<sequence length="33" mass="3810">MDRRLSGCLDLKDKSSSRRVLRLKYKWIVASAG</sequence>
<gene>
    <name evidence="1" type="ORF">L195_g062815</name>
</gene>
<evidence type="ECO:0000313" key="1">
    <source>
        <dbReference type="EMBL" id="PNX65874.1"/>
    </source>
</evidence>
<reference evidence="1 2" key="2">
    <citation type="journal article" date="2017" name="Front. Plant Sci.">
        <title>Gene Classification and Mining of Molecular Markers Useful in Red Clover (Trifolium pratense) Breeding.</title>
        <authorList>
            <person name="Istvanek J."/>
            <person name="Dluhosova J."/>
            <person name="Dluhos P."/>
            <person name="Patkova L."/>
            <person name="Nedelnik J."/>
            <person name="Repkova J."/>
        </authorList>
    </citation>
    <scope>NUCLEOTIDE SEQUENCE [LARGE SCALE GENOMIC DNA]</scope>
    <source>
        <strain evidence="2">cv. Tatra</strain>
        <tissue evidence="1">Young leaves</tissue>
    </source>
</reference>
<dbReference type="EMBL" id="ASHM01186313">
    <property type="protein sequence ID" value="PNX65874.1"/>
    <property type="molecule type" value="Genomic_DNA"/>
</dbReference>
<protein>
    <submittedName>
        <fullName evidence="1">Uncharacterized protein</fullName>
    </submittedName>
</protein>
<organism evidence="1 2">
    <name type="scientific">Trifolium pratense</name>
    <name type="common">Red clover</name>
    <dbReference type="NCBI Taxonomy" id="57577"/>
    <lineage>
        <taxon>Eukaryota</taxon>
        <taxon>Viridiplantae</taxon>
        <taxon>Streptophyta</taxon>
        <taxon>Embryophyta</taxon>
        <taxon>Tracheophyta</taxon>
        <taxon>Spermatophyta</taxon>
        <taxon>Magnoliopsida</taxon>
        <taxon>eudicotyledons</taxon>
        <taxon>Gunneridae</taxon>
        <taxon>Pentapetalae</taxon>
        <taxon>rosids</taxon>
        <taxon>fabids</taxon>
        <taxon>Fabales</taxon>
        <taxon>Fabaceae</taxon>
        <taxon>Papilionoideae</taxon>
        <taxon>50 kb inversion clade</taxon>
        <taxon>NPAAA clade</taxon>
        <taxon>Hologalegina</taxon>
        <taxon>IRL clade</taxon>
        <taxon>Trifolieae</taxon>
        <taxon>Trifolium</taxon>
    </lineage>
</organism>
<name>A0A2K3KHV0_TRIPR</name>
<dbReference type="AlphaFoldDB" id="A0A2K3KHV0"/>
<comment type="caution">
    <text evidence="1">The sequence shown here is derived from an EMBL/GenBank/DDBJ whole genome shotgun (WGS) entry which is preliminary data.</text>
</comment>